<dbReference type="AlphaFoldDB" id="A0AAP0XBX7"/>
<name>A0AAP0XBX7_9PSED</name>
<dbReference type="Pfam" id="PF18063">
    <property type="entry name" value="BB_PF"/>
    <property type="match status" value="1"/>
</dbReference>
<dbReference type="InterPro" id="IPR040927">
    <property type="entry name" value="PF_Monalysin"/>
</dbReference>
<dbReference type="KEGG" id="pdw:BV82_0398"/>
<evidence type="ECO:0000313" key="3">
    <source>
        <dbReference type="Proteomes" id="UP000027121"/>
    </source>
</evidence>
<dbReference type="GeneID" id="98281792"/>
<reference evidence="2 3" key="1">
    <citation type="journal article" date="2014" name="Genome Announc.">
        <title>Genome Sequence of Pseudomonas sp. Strain P482, a Tomato Rhizosphere Isolate with Broad-Spectrum Antimicrobial Activity.</title>
        <authorList>
            <person name="Krzyzanowska D.M."/>
            <person name="Ossowicki A."/>
            <person name="Jafra S."/>
        </authorList>
    </citation>
    <scope>NUCLEOTIDE SEQUENCE [LARGE SCALE GENOMIC DNA]</scope>
    <source>
        <strain evidence="2 3">P482</strain>
    </source>
</reference>
<keyword evidence="3" id="KW-1185">Reference proteome</keyword>
<dbReference type="EMBL" id="CP071706">
    <property type="protein sequence ID" value="KDO01443.1"/>
    <property type="molecule type" value="Genomic_DNA"/>
</dbReference>
<dbReference type="NCBIfam" id="NF033381">
    <property type="entry name" value="MonaBetaBRL_TX"/>
    <property type="match status" value="1"/>
</dbReference>
<evidence type="ECO:0000259" key="1">
    <source>
        <dbReference type="Pfam" id="PF18063"/>
    </source>
</evidence>
<evidence type="ECO:0000313" key="2">
    <source>
        <dbReference type="EMBL" id="KDO01443.1"/>
    </source>
</evidence>
<accession>A0AAP0XBX7</accession>
<dbReference type="CDD" id="cd17904">
    <property type="entry name" value="PFM_monalysin-like"/>
    <property type="match status" value="1"/>
</dbReference>
<dbReference type="Proteomes" id="UP000027121">
    <property type="component" value="Chromosome"/>
</dbReference>
<reference evidence="2 3" key="2">
    <citation type="journal article" date="2016" name="Front. Microbiol.">
        <title>When Genome-Based Approach Meets the 'Old but Good': Revealing Genes Involved in the Antibacterial Activity of Pseudomonas sp. P482 against Soft Rot Pathogens.</title>
        <authorList>
            <person name="Krzyzanowska D.M."/>
            <person name="Ossowicki A."/>
            <person name="Rajewska M."/>
            <person name="Maciag T."/>
            <person name="Jablonska M."/>
            <person name="Obuchowski M."/>
            <person name="Heeb S."/>
            <person name="Jafra S."/>
        </authorList>
    </citation>
    <scope>NUCLEOTIDE SEQUENCE [LARGE SCALE GENOMIC DNA]</scope>
    <source>
        <strain evidence="2 3">P482</strain>
    </source>
</reference>
<sequence length="236" mass="26249">MNQQPAIRDLPFKEGAYEIDRYLFAEGASSYGCWVEGLTVEGGVSYLGSSWNVQTRPIFAYLEYLRPLVNKLSVEQTFKVTTQQGMSKSYATAVSKTYGAGVKLGAIKIGAEITEASVYGEAFSESSTDECSLSVPAHATNYVYQVNMVYAHKMLAGGKLKQAADNNLVDLVVDEYNRVVREDLVFLTSFATQKIVMLPSDASINPFSWEQIKKAVLFEGYQHYNEEQGDIGFWSF</sequence>
<protein>
    <submittedName>
        <fullName evidence="2">Monalysin family beta-barrel pore-forming toxin</fullName>
    </submittedName>
</protein>
<proteinExistence type="predicted"/>
<gene>
    <name evidence="2" type="ORF">BV82_0398</name>
</gene>
<organism evidence="2 3">
    <name type="scientific">Pseudomonas donghuensis</name>
    <dbReference type="NCBI Taxonomy" id="1163398"/>
    <lineage>
        <taxon>Bacteria</taxon>
        <taxon>Pseudomonadati</taxon>
        <taxon>Pseudomonadota</taxon>
        <taxon>Gammaproteobacteria</taxon>
        <taxon>Pseudomonadales</taxon>
        <taxon>Pseudomonadaceae</taxon>
        <taxon>Pseudomonas</taxon>
    </lineage>
</organism>
<feature type="domain" description="Monalysin Pore-forming" evidence="1">
    <location>
        <begin position="17"/>
        <end position="186"/>
    </location>
</feature>
<dbReference type="RefSeq" id="WP_036993988.1">
    <property type="nucleotide sequence ID" value="NZ_CP071706.1"/>
</dbReference>